<protein>
    <submittedName>
        <fullName evidence="9">Rhomboid family intramembrane serine protease</fullName>
    </submittedName>
</protein>
<organism evidence="9 10">
    <name type="scientific">Phototrophicus methaneseepsis</name>
    <dbReference type="NCBI Taxonomy" id="2710758"/>
    <lineage>
        <taxon>Bacteria</taxon>
        <taxon>Bacillati</taxon>
        <taxon>Chloroflexota</taxon>
        <taxon>Candidatus Thermofontia</taxon>
        <taxon>Phototrophicales</taxon>
        <taxon>Phototrophicaceae</taxon>
        <taxon>Phototrophicus</taxon>
    </lineage>
</organism>
<evidence type="ECO:0000256" key="6">
    <source>
        <dbReference type="ARBA" id="ARBA00023136"/>
    </source>
</evidence>
<accession>A0A7S8EDZ1</accession>
<dbReference type="AlphaFoldDB" id="A0A7S8EDZ1"/>
<proteinExistence type="inferred from homology"/>
<dbReference type="KEGG" id="pmet:G4Y79_12165"/>
<evidence type="ECO:0000256" key="3">
    <source>
        <dbReference type="ARBA" id="ARBA00022692"/>
    </source>
</evidence>
<dbReference type="Pfam" id="PF01694">
    <property type="entry name" value="Rhomboid"/>
    <property type="match status" value="1"/>
</dbReference>
<dbReference type="InterPro" id="IPR035952">
    <property type="entry name" value="Rhomboid-like_sf"/>
</dbReference>
<evidence type="ECO:0000256" key="2">
    <source>
        <dbReference type="ARBA" id="ARBA00009045"/>
    </source>
</evidence>
<dbReference type="RefSeq" id="WP_195173147.1">
    <property type="nucleotide sequence ID" value="NZ_CP062983.1"/>
</dbReference>
<gene>
    <name evidence="9" type="ORF">G4Y79_12165</name>
</gene>
<name>A0A7S8EDZ1_9CHLR</name>
<feature type="domain" description="Peptidase S54 rhomboid" evidence="8">
    <location>
        <begin position="71"/>
        <end position="221"/>
    </location>
</feature>
<evidence type="ECO:0000259" key="8">
    <source>
        <dbReference type="Pfam" id="PF01694"/>
    </source>
</evidence>
<evidence type="ECO:0000313" key="9">
    <source>
        <dbReference type="EMBL" id="QPC85084.1"/>
    </source>
</evidence>
<dbReference type="InterPro" id="IPR022764">
    <property type="entry name" value="Peptidase_S54_rhomboid_dom"/>
</dbReference>
<feature type="transmembrane region" description="Helical" evidence="7">
    <location>
        <begin position="72"/>
        <end position="92"/>
    </location>
</feature>
<reference evidence="9 10" key="1">
    <citation type="submission" date="2020-02" db="EMBL/GenBank/DDBJ databases">
        <authorList>
            <person name="Zheng R.K."/>
            <person name="Sun C.M."/>
        </authorList>
    </citation>
    <scope>NUCLEOTIDE SEQUENCE [LARGE SCALE GENOMIC DNA]</scope>
    <source>
        <strain evidence="10">rifampicinis</strain>
    </source>
</reference>
<keyword evidence="9" id="KW-0645">Protease</keyword>
<evidence type="ECO:0000256" key="7">
    <source>
        <dbReference type="SAM" id="Phobius"/>
    </source>
</evidence>
<evidence type="ECO:0000313" key="10">
    <source>
        <dbReference type="Proteomes" id="UP000594468"/>
    </source>
</evidence>
<dbReference type="GO" id="GO:0006508">
    <property type="term" value="P:proteolysis"/>
    <property type="evidence" value="ECO:0007669"/>
    <property type="project" value="UniProtKB-KW"/>
</dbReference>
<comment type="similarity">
    <text evidence="2">Belongs to the peptidase S54 family.</text>
</comment>
<dbReference type="GO" id="GO:0016020">
    <property type="term" value="C:membrane"/>
    <property type="evidence" value="ECO:0007669"/>
    <property type="project" value="UniProtKB-SubCell"/>
</dbReference>
<keyword evidence="5 7" id="KW-1133">Transmembrane helix</keyword>
<feature type="transmembrane region" description="Helical" evidence="7">
    <location>
        <begin position="135"/>
        <end position="157"/>
    </location>
</feature>
<keyword evidence="4" id="KW-0378">Hydrolase</keyword>
<comment type="subcellular location">
    <subcellularLocation>
        <location evidence="1">Membrane</location>
        <topology evidence="1">Multi-pass membrane protein</topology>
    </subcellularLocation>
</comment>
<dbReference type="Gene3D" id="1.20.1540.10">
    <property type="entry name" value="Rhomboid-like"/>
    <property type="match status" value="1"/>
</dbReference>
<feature type="transmembrane region" description="Helical" evidence="7">
    <location>
        <begin position="206"/>
        <end position="225"/>
    </location>
</feature>
<evidence type="ECO:0000256" key="5">
    <source>
        <dbReference type="ARBA" id="ARBA00022989"/>
    </source>
</evidence>
<evidence type="ECO:0000256" key="4">
    <source>
        <dbReference type="ARBA" id="ARBA00022801"/>
    </source>
</evidence>
<dbReference type="EMBL" id="CP062983">
    <property type="protein sequence ID" value="QPC85084.1"/>
    <property type="molecule type" value="Genomic_DNA"/>
</dbReference>
<feature type="transmembrane region" description="Helical" evidence="7">
    <location>
        <begin position="12"/>
        <end position="32"/>
    </location>
</feature>
<keyword evidence="6 7" id="KW-0472">Membrane</keyword>
<dbReference type="Proteomes" id="UP000594468">
    <property type="component" value="Chromosome"/>
</dbReference>
<dbReference type="SUPFAM" id="SSF144091">
    <property type="entry name" value="Rhomboid-like"/>
    <property type="match status" value="1"/>
</dbReference>
<keyword evidence="3 7" id="KW-0812">Transmembrane</keyword>
<feature type="transmembrane region" description="Helical" evidence="7">
    <location>
        <begin position="104"/>
        <end position="123"/>
    </location>
</feature>
<dbReference type="PANTHER" id="PTHR43731">
    <property type="entry name" value="RHOMBOID PROTEASE"/>
    <property type="match status" value="1"/>
</dbReference>
<dbReference type="PANTHER" id="PTHR43731:SF14">
    <property type="entry name" value="PRESENILIN-ASSOCIATED RHOMBOID-LIKE PROTEIN, MITOCHONDRIAL"/>
    <property type="match status" value="1"/>
</dbReference>
<sequence length="239" mass="26470">MLPIGVVGKDKYRPYVTYGLIAVNIFVFVWQLSIQSQGVVVYTATLGRIALNVCRVGIDPLPNLFVDSLRTMFLHGSLLHIIGNMLFLWVFGRRVESYFGGWRFLLFYIAAGSFASLAHVVFGGTVCRTASELKIVVGASGAIAGVMGGFLFLYPTARVRTIIGFFKPLFWQVNLPAVLYLGYWFIMDLLQGIGWMSGTGNVAHWAHIGGFVSGVFLVFVATMFYKPAPKPDPFEYLDS</sequence>
<dbReference type="InterPro" id="IPR050925">
    <property type="entry name" value="Rhomboid_protease_S54"/>
</dbReference>
<evidence type="ECO:0000256" key="1">
    <source>
        <dbReference type="ARBA" id="ARBA00004141"/>
    </source>
</evidence>
<dbReference type="GO" id="GO:0004252">
    <property type="term" value="F:serine-type endopeptidase activity"/>
    <property type="evidence" value="ECO:0007669"/>
    <property type="project" value="InterPro"/>
</dbReference>
<feature type="transmembrane region" description="Helical" evidence="7">
    <location>
        <begin position="169"/>
        <end position="186"/>
    </location>
</feature>
<keyword evidence="10" id="KW-1185">Reference proteome</keyword>